<dbReference type="Gene3D" id="2.40.50.140">
    <property type="entry name" value="Nucleic acid-binding proteins"/>
    <property type="match status" value="1"/>
</dbReference>
<evidence type="ECO:0000256" key="1">
    <source>
        <dbReference type="ARBA" id="ARBA00004141"/>
    </source>
</evidence>
<keyword evidence="8" id="KW-1185">Reference proteome</keyword>
<dbReference type="SUPFAM" id="SSF141322">
    <property type="entry name" value="NfeD domain-like"/>
    <property type="match status" value="1"/>
</dbReference>
<dbReference type="EMBL" id="FQZY01000023">
    <property type="protein sequence ID" value="SHJ94563.1"/>
    <property type="molecule type" value="Genomic_DNA"/>
</dbReference>
<evidence type="ECO:0000256" key="2">
    <source>
        <dbReference type="ARBA" id="ARBA00022692"/>
    </source>
</evidence>
<reference evidence="7 8" key="1">
    <citation type="submission" date="2016-11" db="EMBL/GenBank/DDBJ databases">
        <authorList>
            <person name="Jaros S."/>
            <person name="Januszkiewicz K."/>
            <person name="Wedrychowicz H."/>
        </authorList>
    </citation>
    <scope>NUCLEOTIDE SEQUENCE [LARGE SCALE GENOMIC DNA]</scope>
    <source>
        <strain evidence="7 8">DSM 15480</strain>
    </source>
</reference>
<evidence type="ECO:0000256" key="5">
    <source>
        <dbReference type="SAM" id="Phobius"/>
    </source>
</evidence>
<comment type="subcellular location">
    <subcellularLocation>
        <location evidence="1">Membrane</location>
        <topology evidence="1">Multi-pass membrane protein</topology>
    </subcellularLocation>
</comment>
<sequence>MNGITWLGLFIVLLVIEIFTMGLTTIWFAAGCLVAWGLAMLNFGLPVQVIAFIIVSVALFILTRPLAMKYFNKDREKTNAESLVGKSAIVLEQIDNLRAAGKVEVNGMEWTARSAEESAVIPKDAVVMILGIEGVKLIVRETEAKEAEMREAEPAID</sequence>
<keyword evidence="7" id="KW-0378">Hydrolase</keyword>
<evidence type="ECO:0000313" key="8">
    <source>
        <dbReference type="Proteomes" id="UP000184301"/>
    </source>
</evidence>
<dbReference type="PANTHER" id="PTHR33507">
    <property type="entry name" value="INNER MEMBRANE PROTEIN YBBJ"/>
    <property type="match status" value="1"/>
</dbReference>
<keyword evidence="4 5" id="KW-0472">Membrane</keyword>
<name>A0A1M6NG47_9FIRM</name>
<dbReference type="GO" id="GO:0008233">
    <property type="term" value="F:peptidase activity"/>
    <property type="evidence" value="ECO:0007669"/>
    <property type="project" value="UniProtKB-KW"/>
</dbReference>
<dbReference type="GO" id="GO:0006508">
    <property type="term" value="P:proteolysis"/>
    <property type="evidence" value="ECO:0007669"/>
    <property type="project" value="UniProtKB-KW"/>
</dbReference>
<keyword evidence="2 5" id="KW-0812">Transmembrane</keyword>
<feature type="transmembrane region" description="Helical" evidence="5">
    <location>
        <begin position="45"/>
        <end position="67"/>
    </location>
</feature>
<dbReference type="InterPro" id="IPR012340">
    <property type="entry name" value="NA-bd_OB-fold"/>
</dbReference>
<evidence type="ECO:0000259" key="6">
    <source>
        <dbReference type="Pfam" id="PF01957"/>
    </source>
</evidence>
<dbReference type="Pfam" id="PF01957">
    <property type="entry name" value="NfeD"/>
    <property type="match status" value="1"/>
</dbReference>
<feature type="transmembrane region" description="Helical" evidence="5">
    <location>
        <begin position="7"/>
        <end position="39"/>
    </location>
</feature>
<protein>
    <submittedName>
        <fullName evidence="7">Membrane protein implicated in regulation of membrane protease activity</fullName>
    </submittedName>
</protein>
<evidence type="ECO:0000256" key="3">
    <source>
        <dbReference type="ARBA" id="ARBA00022989"/>
    </source>
</evidence>
<evidence type="ECO:0000256" key="4">
    <source>
        <dbReference type="ARBA" id="ARBA00023136"/>
    </source>
</evidence>
<evidence type="ECO:0000313" key="7">
    <source>
        <dbReference type="EMBL" id="SHJ94563.1"/>
    </source>
</evidence>
<organism evidence="7 8">
    <name type="scientific">Hespellia stercorisuis DSM 15480</name>
    <dbReference type="NCBI Taxonomy" id="1121950"/>
    <lineage>
        <taxon>Bacteria</taxon>
        <taxon>Bacillati</taxon>
        <taxon>Bacillota</taxon>
        <taxon>Clostridia</taxon>
        <taxon>Lachnospirales</taxon>
        <taxon>Lachnospiraceae</taxon>
        <taxon>Hespellia</taxon>
    </lineage>
</organism>
<dbReference type="OrthoDB" id="5054at2"/>
<dbReference type="InterPro" id="IPR052165">
    <property type="entry name" value="Membrane_assoc_protease"/>
</dbReference>
<dbReference type="AlphaFoldDB" id="A0A1M6NG47"/>
<dbReference type="STRING" id="1121950.SAMN02745243_01794"/>
<feature type="domain" description="NfeD-like C-terminal" evidence="6">
    <location>
        <begin position="80"/>
        <end position="140"/>
    </location>
</feature>
<dbReference type="PANTHER" id="PTHR33507:SF3">
    <property type="entry name" value="INNER MEMBRANE PROTEIN YBBJ"/>
    <property type="match status" value="1"/>
</dbReference>
<proteinExistence type="predicted"/>
<gene>
    <name evidence="7" type="ORF">SAMN02745243_01794</name>
</gene>
<keyword evidence="7" id="KW-0645">Protease</keyword>
<accession>A0A1M6NG47</accession>
<dbReference type="RefSeq" id="WP_073108815.1">
    <property type="nucleotide sequence ID" value="NZ_FQZY01000023.1"/>
</dbReference>
<dbReference type="Proteomes" id="UP000184301">
    <property type="component" value="Unassembled WGS sequence"/>
</dbReference>
<dbReference type="GO" id="GO:0005886">
    <property type="term" value="C:plasma membrane"/>
    <property type="evidence" value="ECO:0007669"/>
    <property type="project" value="TreeGrafter"/>
</dbReference>
<keyword evidence="3 5" id="KW-1133">Transmembrane helix</keyword>
<dbReference type="InterPro" id="IPR002810">
    <property type="entry name" value="NfeD-like_C"/>
</dbReference>